<evidence type="ECO:0000313" key="11">
    <source>
        <dbReference type="Proteomes" id="UP000477651"/>
    </source>
</evidence>
<dbReference type="GO" id="GO:0005829">
    <property type="term" value="C:cytosol"/>
    <property type="evidence" value="ECO:0007669"/>
    <property type="project" value="TreeGrafter"/>
</dbReference>
<feature type="domain" description="PII-uridylyltransferase/Glutamine-synthetase adenylyltransferase" evidence="9">
    <location>
        <begin position="283"/>
        <end position="427"/>
    </location>
</feature>
<evidence type="ECO:0000256" key="1">
    <source>
        <dbReference type="ARBA" id="ARBA00022679"/>
    </source>
</evidence>
<dbReference type="Pfam" id="PF03710">
    <property type="entry name" value="GlnE"/>
    <property type="match status" value="2"/>
</dbReference>
<keyword evidence="5 7" id="KW-0460">Magnesium</keyword>
<dbReference type="Gene3D" id="1.20.120.1510">
    <property type="match status" value="1"/>
</dbReference>
<dbReference type="NCBIfam" id="NF008292">
    <property type="entry name" value="PRK11072.1"/>
    <property type="match status" value="1"/>
</dbReference>
<dbReference type="Proteomes" id="UP000477651">
    <property type="component" value="Unassembled WGS sequence"/>
</dbReference>
<keyword evidence="6 7" id="KW-0511">Multifunctional enzyme</keyword>
<dbReference type="InterPro" id="IPR005190">
    <property type="entry name" value="GlnE_rpt_dom"/>
</dbReference>
<accession>A0A6L9Y7H8</accession>
<comment type="catalytic activity">
    <reaction evidence="7">
        <text>[glutamine synthetase]-O(4)-(5'-adenylyl)-L-tyrosine + phosphate = [glutamine synthetase]-L-tyrosine + ADP</text>
        <dbReference type="Rhea" id="RHEA:43716"/>
        <dbReference type="Rhea" id="RHEA-COMP:10660"/>
        <dbReference type="Rhea" id="RHEA-COMP:10661"/>
        <dbReference type="ChEBI" id="CHEBI:43474"/>
        <dbReference type="ChEBI" id="CHEBI:46858"/>
        <dbReference type="ChEBI" id="CHEBI:83624"/>
        <dbReference type="ChEBI" id="CHEBI:456216"/>
        <dbReference type="EC" id="2.7.7.89"/>
    </reaction>
</comment>
<protein>
    <recommendedName>
        <fullName evidence="7">Bifunctional glutamine synthetase adenylyltransferase/adenylyl-removing enzyme</fullName>
    </recommendedName>
    <alternativeName>
        <fullName evidence="7">ATP:glutamine synthetase adenylyltransferase</fullName>
    </alternativeName>
    <alternativeName>
        <fullName evidence="7">ATase</fullName>
    </alternativeName>
    <domain>
        <recommendedName>
            <fullName evidence="7">Glutamine synthetase adenylyl-L-tyrosine phosphorylase</fullName>
            <ecNumber evidence="7">2.7.7.89</ecNumber>
        </recommendedName>
        <alternativeName>
            <fullName evidence="7">Adenylyl removase</fullName>
            <shortName evidence="7">AR</shortName>
            <shortName evidence="7">AT-N</shortName>
        </alternativeName>
    </domain>
    <domain>
        <recommendedName>
            <fullName evidence="7">Glutamine synthetase adenylyl transferase</fullName>
            <ecNumber evidence="7">2.7.7.42</ecNumber>
        </recommendedName>
        <alternativeName>
            <fullName evidence="7">Adenylyl transferase</fullName>
            <shortName evidence="7">AT</shortName>
            <shortName evidence="7">AT-C</shortName>
        </alternativeName>
    </domain>
</protein>
<dbReference type="EC" id="2.7.7.89" evidence="7"/>
<feature type="domain" description="PII-uridylyltransferase/Glutamine-synthetase adenylyltransferase" evidence="9">
    <location>
        <begin position="808"/>
        <end position="885"/>
    </location>
</feature>
<dbReference type="PANTHER" id="PTHR30621">
    <property type="entry name" value="GLUTAMINE SYNTHETASE ADENYLYLTRANSFERASE"/>
    <property type="match status" value="1"/>
</dbReference>
<dbReference type="Gene3D" id="3.30.460.10">
    <property type="entry name" value="Beta Polymerase, domain 2"/>
    <property type="match status" value="2"/>
</dbReference>
<dbReference type="GO" id="GO:0016874">
    <property type="term" value="F:ligase activity"/>
    <property type="evidence" value="ECO:0007669"/>
    <property type="project" value="UniProtKB-KW"/>
</dbReference>
<comment type="similarity">
    <text evidence="7">Belongs to the GlnE family.</text>
</comment>
<comment type="catalytic activity">
    <reaction evidence="7">
        <text>[glutamine synthetase]-L-tyrosine + ATP = [glutamine synthetase]-O(4)-(5'-adenylyl)-L-tyrosine + diphosphate</text>
        <dbReference type="Rhea" id="RHEA:18589"/>
        <dbReference type="Rhea" id="RHEA-COMP:10660"/>
        <dbReference type="Rhea" id="RHEA-COMP:10661"/>
        <dbReference type="ChEBI" id="CHEBI:30616"/>
        <dbReference type="ChEBI" id="CHEBI:33019"/>
        <dbReference type="ChEBI" id="CHEBI:46858"/>
        <dbReference type="ChEBI" id="CHEBI:83624"/>
        <dbReference type="EC" id="2.7.7.42"/>
    </reaction>
</comment>
<keyword evidence="3 7" id="KW-0547">Nucleotide-binding</keyword>
<keyword evidence="2 7" id="KW-0548">Nucleotidyltransferase</keyword>
<gene>
    <name evidence="7 10" type="primary">glnE</name>
    <name evidence="10" type="ORF">F9B74_05175</name>
</gene>
<dbReference type="AlphaFoldDB" id="A0A6L9Y7H8"/>
<dbReference type="InterPro" id="IPR043519">
    <property type="entry name" value="NT_sf"/>
</dbReference>
<dbReference type="HAMAP" id="MF_00802">
    <property type="entry name" value="GlnE"/>
    <property type="match status" value="1"/>
</dbReference>
<keyword evidence="4 7" id="KW-0067">ATP-binding</keyword>
<keyword evidence="11" id="KW-1185">Reference proteome</keyword>
<proteinExistence type="inferred from homology"/>
<dbReference type="InterPro" id="IPR013546">
    <property type="entry name" value="PII_UdlTrfase/GS_AdlTrfase"/>
</dbReference>
<dbReference type="SUPFAM" id="SSF81301">
    <property type="entry name" value="Nucleotidyltransferase"/>
    <property type="match status" value="2"/>
</dbReference>
<evidence type="ECO:0000256" key="6">
    <source>
        <dbReference type="ARBA" id="ARBA00023268"/>
    </source>
</evidence>
<dbReference type="CDD" id="cd05401">
    <property type="entry name" value="NT_GlnE_GlnD_like"/>
    <property type="match status" value="2"/>
</dbReference>
<keyword evidence="1 7" id="KW-0808">Transferase</keyword>
<evidence type="ECO:0000256" key="5">
    <source>
        <dbReference type="ARBA" id="ARBA00022842"/>
    </source>
</evidence>
<dbReference type="RefSeq" id="WP_163764328.1">
    <property type="nucleotide sequence ID" value="NZ_JAAGYR010000008.1"/>
</dbReference>
<dbReference type="GO" id="GO:0000820">
    <property type="term" value="P:regulation of glutamine family amino acid metabolic process"/>
    <property type="evidence" value="ECO:0007669"/>
    <property type="project" value="UniProtKB-UniRule"/>
</dbReference>
<feature type="region of interest" description="Adenylyl removase" evidence="7">
    <location>
        <begin position="1"/>
        <end position="435"/>
    </location>
</feature>
<evidence type="ECO:0000256" key="3">
    <source>
        <dbReference type="ARBA" id="ARBA00022741"/>
    </source>
</evidence>
<dbReference type="Gene3D" id="1.20.120.330">
    <property type="entry name" value="Nucleotidyltransferases domain 2"/>
    <property type="match status" value="2"/>
</dbReference>
<keyword evidence="10" id="KW-0436">Ligase</keyword>
<comment type="cofactor">
    <cofactor evidence="7">
        <name>Mg(2+)</name>
        <dbReference type="ChEBI" id="CHEBI:18420"/>
    </cofactor>
</comment>
<dbReference type="SUPFAM" id="SSF81593">
    <property type="entry name" value="Nucleotidyltransferase substrate binding subunit/domain"/>
    <property type="match status" value="2"/>
</dbReference>
<reference evidence="10 11" key="1">
    <citation type="submission" date="2020-02" db="EMBL/GenBank/DDBJ databases">
        <title>Pelistega sp. NLN82 were isolated from wild rodents of the Hainan Island.</title>
        <authorList>
            <person name="Niu N."/>
            <person name="Zhou J."/>
        </authorList>
    </citation>
    <scope>NUCLEOTIDE SEQUENCE [LARGE SCALE GENOMIC DNA]</scope>
    <source>
        <strain evidence="10 11">NLN82</strain>
    </source>
</reference>
<evidence type="ECO:0000256" key="4">
    <source>
        <dbReference type="ARBA" id="ARBA00022840"/>
    </source>
</evidence>
<dbReference type="Pfam" id="PF08335">
    <property type="entry name" value="GlnD_UR_UTase"/>
    <property type="match status" value="2"/>
</dbReference>
<dbReference type="GO" id="GO:0047388">
    <property type="term" value="F:[glutamine synthetase]-adenylyl-L-tyrosine phosphorylase activity"/>
    <property type="evidence" value="ECO:0007669"/>
    <property type="project" value="UniProtKB-EC"/>
</dbReference>
<comment type="function">
    <text evidence="7">Involved in the regulation of glutamine synthetase GlnA, a key enzyme in the process to assimilate ammonia. When cellular nitrogen levels are high, the C-terminal adenylyl transferase (AT) inactivates GlnA by covalent transfer of an adenylyl group from ATP to specific tyrosine residue of GlnA, thus reducing its activity. Conversely, when nitrogen levels are low, the N-terminal adenylyl removase (AR) activates GlnA by removing the adenylyl group by phosphorolysis, increasing its activity. The regulatory region of GlnE binds the signal transduction protein PII (GlnB) which indicates the nitrogen status of the cell.</text>
</comment>
<dbReference type="GO" id="GO:0005524">
    <property type="term" value="F:ATP binding"/>
    <property type="evidence" value="ECO:0007669"/>
    <property type="project" value="UniProtKB-UniRule"/>
</dbReference>
<dbReference type="PANTHER" id="PTHR30621:SF0">
    <property type="entry name" value="BIFUNCTIONAL GLUTAMINE SYNTHETASE ADENYLYLTRANSFERASE_ADENYLYL-REMOVING ENZYME"/>
    <property type="match status" value="1"/>
</dbReference>
<dbReference type="GO" id="GO:0008882">
    <property type="term" value="F:[glutamate-ammonia-ligase] adenylyltransferase activity"/>
    <property type="evidence" value="ECO:0007669"/>
    <property type="project" value="UniProtKB-UniRule"/>
</dbReference>
<sequence>MQNFLSRPLNWSFYLKRYIDTRPAAIEPLYIDSQTPITPERIDIWLAELGTSTTAFPPPDITTCRSVLRQLRTRIFNTLIVRDINQLASLEEVFSSMSYLADIAVQMAYRTIMHTMVESFGIPTSYSTGLPMEMIILGMGKLGGKELNVSSDIDLIMLYGEEGETSGARRSLSYHEFYGRVTQRMMPVLAEFDAEGFVFRTDLRLRPDGDGSALAWSLSALEHYLITQGREWERYAWLKARVIPVKYFNESQPIDDIRLLESLRKPFVYRKYFDFDALSALRQLREQIRQEWTRQVNAKEGLQSTQNIKLGEGGIREIEFIVQLIQLIRGGRQASLQQRHLLDALQAERNAGLLTPEIAENLEKAYRFLRRLEHIIQYKEDAQTHLLPNTEEGLTELATAMGLNRETFDSHLKYYRTCVSETFHNIFRLLGMQEEQDILPTPSPLSNDGTLTEDEQAPIQQRIDLMLNNRRILQLSPTNRKRLDNLIPLLRSAAYATKNPIQATHYLTELIETIAQRSAYIALLVEYPEILQRVARIMTASPVAAQLLIKNPILLDSLIDWRTLLQPIDLSAIAEQLHKDLDACLIHEGEPDIERQMNLMRDTHKMVAFQLLAQDLENTLNVEYLADYLSALADMLLEESLFRVWQQLRKSSRYDLPEHPRFGIIAYGKLGGKELGYFSDLDLVLIFDDDHDWAPEVYVKLGRRLSTWLSTMTSSGRLYEIDLRLRPDGEAGLLAVSIEGFAKYQREMAWTWEHQALTRGRFCAGDTAIGEKFEAIRQEILLRQRDLNTLKDDIIAMRIKMREGHPNPTLLFDVKHDQGGMVDLEFITQYLVLAYSHQHPALLGNWGNIALLLLAAQEGLIPEQLAKQCVEAYRVYRKIQHEERLQGKEVTRVEVSLLDKERTAVTQLWNNLFANLR</sequence>
<evidence type="ECO:0000259" key="9">
    <source>
        <dbReference type="Pfam" id="PF08335"/>
    </source>
</evidence>
<comment type="caution">
    <text evidence="10">The sequence shown here is derived from an EMBL/GenBank/DDBJ whole genome shotgun (WGS) entry which is preliminary data.</text>
</comment>
<dbReference type="InterPro" id="IPR023057">
    <property type="entry name" value="GlnE"/>
</dbReference>
<name>A0A6L9Y7H8_9BURK</name>
<feature type="region of interest" description="Adenylyl transferase" evidence="7">
    <location>
        <begin position="436"/>
        <end position="917"/>
    </location>
</feature>
<evidence type="ECO:0000256" key="2">
    <source>
        <dbReference type="ARBA" id="ARBA00022695"/>
    </source>
</evidence>
<evidence type="ECO:0000256" key="7">
    <source>
        <dbReference type="HAMAP-Rule" id="MF_00802"/>
    </source>
</evidence>
<dbReference type="GO" id="GO:0000287">
    <property type="term" value="F:magnesium ion binding"/>
    <property type="evidence" value="ECO:0007669"/>
    <property type="project" value="UniProtKB-UniRule"/>
</dbReference>
<feature type="domain" description="Glutamate-ammonia ligase adenylyltransferase repeated" evidence="8">
    <location>
        <begin position="532"/>
        <end position="775"/>
    </location>
</feature>
<evidence type="ECO:0000313" key="10">
    <source>
        <dbReference type="EMBL" id="NEN75718.1"/>
    </source>
</evidence>
<dbReference type="EMBL" id="JAAGYR010000008">
    <property type="protein sequence ID" value="NEN75718.1"/>
    <property type="molecule type" value="Genomic_DNA"/>
</dbReference>
<feature type="domain" description="Glutamate-ammonia ligase adenylyltransferase repeated" evidence="8">
    <location>
        <begin position="11"/>
        <end position="243"/>
    </location>
</feature>
<organism evidence="10 11">
    <name type="scientific">Pelistega ratti</name>
    <dbReference type="NCBI Taxonomy" id="2652177"/>
    <lineage>
        <taxon>Bacteria</taxon>
        <taxon>Pseudomonadati</taxon>
        <taxon>Pseudomonadota</taxon>
        <taxon>Betaproteobacteria</taxon>
        <taxon>Burkholderiales</taxon>
        <taxon>Alcaligenaceae</taxon>
        <taxon>Pelistega</taxon>
    </lineage>
</organism>
<evidence type="ECO:0000259" key="8">
    <source>
        <dbReference type="Pfam" id="PF03710"/>
    </source>
</evidence>
<dbReference type="EC" id="2.7.7.42" evidence="7"/>